<organism evidence="3 4">
    <name type="scientific">Micromonospora solifontis</name>
    <dbReference type="NCBI Taxonomy" id="2487138"/>
    <lineage>
        <taxon>Bacteria</taxon>
        <taxon>Bacillati</taxon>
        <taxon>Actinomycetota</taxon>
        <taxon>Actinomycetes</taxon>
        <taxon>Micromonosporales</taxon>
        <taxon>Micromonosporaceae</taxon>
        <taxon>Micromonospora</taxon>
    </lineage>
</organism>
<gene>
    <name evidence="3" type="ORF">EFE23_03805</name>
</gene>
<accession>A0ABX9WND0</accession>
<reference evidence="3 4" key="1">
    <citation type="submission" date="2018-11" db="EMBL/GenBank/DDBJ databases">
        <title>Micromonospora sp. PPF5-17, a new actinomycetes isolated from a hot spring soil.</title>
        <authorList>
            <person name="Thawai C."/>
        </authorList>
    </citation>
    <scope>NUCLEOTIDE SEQUENCE [LARGE SCALE GENOMIC DNA]</scope>
    <source>
        <strain evidence="3 4">PPF5-17</strain>
    </source>
</reference>
<evidence type="ECO:0000256" key="1">
    <source>
        <dbReference type="SAM" id="Coils"/>
    </source>
</evidence>
<dbReference type="RefSeq" id="WP_123239469.1">
    <property type="nucleotide sequence ID" value="NZ_JAAHBY010000006.1"/>
</dbReference>
<proteinExistence type="predicted"/>
<dbReference type="Proteomes" id="UP000280698">
    <property type="component" value="Unassembled WGS sequence"/>
</dbReference>
<keyword evidence="1" id="KW-0175">Coiled coil</keyword>
<feature type="compositionally biased region" description="Basic residues" evidence="2">
    <location>
        <begin position="114"/>
        <end position="131"/>
    </location>
</feature>
<evidence type="ECO:0000313" key="3">
    <source>
        <dbReference type="EMBL" id="RNM01013.1"/>
    </source>
</evidence>
<protein>
    <submittedName>
        <fullName evidence="3">Uncharacterized protein</fullName>
    </submittedName>
</protein>
<evidence type="ECO:0000256" key="2">
    <source>
        <dbReference type="SAM" id="MobiDB-lite"/>
    </source>
</evidence>
<feature type="compositionally biased region" description="Low complexity" evidence="2">
    <location>
        <begin position="133"/>
        <end position="143"/>
    </location>
</feature>
<name>A0ABX9WND0_9ACTN</name>
<feature type="region of interest" description="Disordered" evidence="2">
    <location>
        <begin position="109"/>
        <end position="169"/>
    </location>
</feature>
<feature type="coiled-coil region" evidence="1">
    <location>
        <begin position="25"/>
        <end position="52"/>
    </location>
</feature>
<evidence type="ECO:0000313" key="4">
    <source>
        <dbReference type="Proteomes" id="UP000280698"/>
    </source>
</evidence>
<keyword evidence="4" id="KW-1185">Reference proteome</keyword>
<feature type="compositionally biased region" description="Low complexity" evidence="2">
    <location>
        <begin position="156"/>
        <end position="169"/>
    </location>
</feature>
<comment type="caution">
    <text evidence="3">The sequence shown here is derived from an EMBL/GenBank/DDBJ whole genome shotgun (WGS) entry which is preliminary data.</text>
</comment>
<dbReference type="EMBL" id="RJLN01000006">
    <property type="protein sequence ID" value="RNM01013.1"/>
    <property type="molecule type" value="Genomic_DNA"/>
</dbReference>
<sequence>MEKRVNELVAEFGVEAEGADRYGLVAQLAARVAEAERELERAGAELTGATEDAMVSAKAGDLRTAVRGDLLAAVSDKAAAFDAALMKVAERRTALAYVAESVKASRANLSKPMRAGRGRPGRRGRLRRGRFTWRSPSSRSQRLPQRRSWPRRTGCAGRPRGSRPSGPAP</sequence>